<evidence type="ECO:0000259" key="3">
    <source>
        <dbReference type="Pfam" id="PF25792"/>
    </source>
</evidence>
<dbReference type="EMBL" id="BNAB01000002">
    <property type="protein sequence ID" value="GHD99780.1"/>
    <property type="molecule type" value="Genomic_DNA"/>
</dbReference>
<dbReference type="Pfam" id="PF25796">
    <property type="entry name" value="BREX_BrxC_4th"/>
    <property type="match status" value="1"/>
</dbReference>
<reference evidence="5" key="3">
    <citation type="submission" date="2023-06" db="EMBL/GenBank/DDBJ databases">
        <authorList>
            <person name="Sun Q."/>
            <person name="Zhou Y."/>
        </authorList>
    </citation>
    <scope>NUCLEOTIDE SEQUENCE</scope>
    <source>
        <strain evidence="5">CGMCC 1.10859</strain>
    </source>
</reference>
<gene>
    <name evidence="5" type="ORF">GCM10008024_08600</name>
    <name evidence="6" type="ORF">SAMN05444006_10216</name>
</gene>
<reference evidence="6 7" key="2">
    <citation type="submission" date="2016-10" db="EMBL/GenBank/DDBJ databases">
        <authorList>
            <person name="Varghese N."/>
            <person name="Submissions S."/>
        </authorList>
    </citation>
    <scope>NUCLEOTIDE SEQUENCE [LARGE SCALE GENOMIC DNA]</scope>
    <source>
        <strain evidence="6 7">DSM 24802</strain>
    </source>
</reference>
<dbReference type="AlphaFoldDB" id="A0AAN4UQ79"/>
<dbReference type="InterPro" id="IPR027417">
    <property type="entry name" value="P-loop_NTPase"/>
</dbReference>
<feature type="domain" description="Probable ATP-binding protein BrxC alpha-helical" evidence="3">
    <location>
        <begin position="883"/>
        <end position="1000"/>
    </location>
</feature>
<keyword evidence="7" id="KW-1185">Reference proteome</keyword>
<dbReference type="Pfam" id="PF25792">
    <property type="entry name" value="BREX_BrxC_helical"/>
    <property type="match status" value="1"/>
</dbReference>
<reference evidence="5" key="1">
    <citation type="journal article" date="2014" name="Int. J. Syst. Evol. Microbiol.">
        <title>Complete genome sequence of Corynebacterium casei LMG S-19264T (=DSM 44701T), isolated from a smear-ripened cheese.</title>
        <authorList>
            <consortium name="US DOE Joint Genome Institute (JGI-PGF)"/>
            <person name="Walter F."/>
            <person name="Albersmeier A."/>
            <person name="Kalinowski J."/>
            <person name="Ruckert C."/>
        </authorList>
    </citation>
    <scope>NUCLEOTIDE SEQUENCE</scope>
    <source>
        <strain evidence="5">CGMCC 1.10859</strain>
    </source>
</reference>
<proteinExistence type="predicted"/>
<accession>A0AAN4UQ79</accession>
<evidence type="ECO:0000313" key="5">
    <source>
        <dbReference type="EMBL" id="GHD99780.1"/>
    </source>
</evidence>
<evidence type="ECO:0000313" key="7">
    <source>
        <dbReference type="Proteomes" id="UP000199541"/>
    </source>
</evidence>
<organism evidence="5 8">
    <name type="scientific">Allgaiera indica</name>
    <dbReference type="NCBI Taxonomy" id="765699"/>
    <lineage>
        <taxon>Bacteria</taxon>
        <taxon>Pseudomonadati</taxon>
        <taxon>Pseudomonadota</taxon>
        <taxon>Alphaproteobacteria</taxon>
        <taxon>Rhodobacterales</taxon>
        <taxon>Paracoccaceae</taxon>
        <taxon>Allgaiera</taxon>
    </lineage>
</organism>
<dbReference type="Proteomes" id="UP000199541">
    <property type="component" value="Unassembled WGS sequence"/>
</dbReference>
<protein>
    <recommendedName>
        <fullName evidence="9">BREX system P-loop protein BrxC</fullName>
    </recommendedName>
</protein>
<comment type="caution">
    <text evidence="5">The sequence shown here is derived from an EMBL/GenBank/DDBJ whole genome shotgun (WGS) entry which is preliminary data.</text>
</comment>
<feature type="domain" description="Probable ATP-binding protein BrxC winged helix-turn-helix" evidence="2">
    <location>
        <begin position="750"/>
        <end position="875"/>
    </location>
</feature>
<dbReference type="EMBL" id="FNOB01000002">
    <property type="protein sequence ID" value="SDW18513.1"/>
    <property type="molecule type" value="Genomic_DNA"/>
</dbReference>
<dbReference type="RefSeq" id="WP_035840066.1">
    <property type="nucleotide sequence ID" value="NZ_BNAB01000002.1"/>
</dbReference>
<evidence type="ECO:0000313" key="6">
    <source>
        <dbReference type="EMBL" id="SDW18513.1"/>
    </source>
</evidence>
<feature type="region of interest" description="Disordered" evidence="1">
    <location>
        <begin position="1133"/>
        <end position="1155"/>
    </location>
</feature>
<dbReference type="InterPro" id="IPR058038">
    <property type="entry name" value="BREX_BrxC_wHTH"/>
</dbReference>
<sequence length="1208" mass="136286">MKIKELFERPIDRSINGVIKAEQFDAESVWQELEEYVVTKELDVHIRKFFEAYLNAITSSRDPDVASNVGVWVSGFFGSGKSHFIKILSYLLENREVTKGGQTKKAIDFFEDKIQDALLAADIKRAVASNVDVILFNIDSKASNADGRDVILRVFLKVLNERLGYCGDHPHIAHMERHLEKRGKFDAFQDTLKADHGIVWKHERDAYQFHSDALADALSKTLGEDIKDSDAWLTRFEQDFSLSVESFAKWVKEYLDAKGSDHRIIFLVDEIGQFIGQDTHLMLNLQTITENLGTACNGRAWVVVTSQEDMDTVLGDLRASKSNDFSKIQGRFRTRLSLSGANADEVIQKRLLAKVEDAKKELGKVYDEKADILKNQLSFKNVGMTFKPYADRDDFVDVYPFAPYQFQLVQKVFESSRKYGATGLHLAKGERSMLDAFQTGALDVADDDIGVLVPLYRFYPAIESFLEGVVRRAIEGVKSNPSLQTFDAQVLKTLFLIRYVDEISGNIDNLVTLFIDRIDADRLALRGEIEASLLRLEKETLVNRNGEDYFFLTNEERDISREIKDVDLGSGEETKLLGELIFDEILGSLRKYRYPENNKDFGVSRLCDLHPYGSRSEGDLVISVLTPLSDEYSDFHDARCITQSTMDDGQVLVRLEDDKALARELRTYLQTDKYIKRKNDGTATPTTLKILRERQEENRERKERLKVILERQMKEAKYYAAGQQRPAPSGSVGAAVEEALGYLVKNSFPKLSYLKNPVSNAQAEIRSVLAAPTQDGLSLDGSSVANAEALKEVVNYVSLMAAKSHSVVLYNLVEDRFGRRPFGWNDWETVLLVVRLVMMGEISLVIDGDNTLTPDAIYPVIDGPNKWRRITVVKRQTVDRESLQKARSIAKDVFQAIAPDGEDALTQHVRKHLAGWQSDLNSWKPLADTGNYPGSSAIADAQGVVAKALNIQDSYQFLGHFIEFKNEFLELADDVAELRTFYENQKPAWEKLRKAKLRFDFNRLELLKDDDAAQGLKRIDDILTADSPYGMIKEADTLINRVGEINKALVKKRCTHALQKIDEHIARVKAELDEVGAAPELRNQCLYAIQKIRADVETEDSIAHIFEKQKAAQDAADDAFAVIEKAARKVVPVTPTGTPAGGTAQPQPATTTDPVVTKTPARKRRIVEPSRFAKTTYLETKDDIDAFLETLRKELEEAIANNERVEIR</sequence>
<evidence type="ECO:0000259" key="4">
    <source>
        <dbReference type="Pfam" id="PF25796"/>
    </source>
</evidence>
<evidence type="ECO:0000259" key="2">
    <source>
        <dbReference type="Pfam" id="PF25791"/>
    </source>
</evidence>
<dbReference type="InterPro" id="IPR058036">
    <property type="entry name" value="BREX_BrxC_4th"/>
</dbReference>
<dbReference type="Pfam" id="PF25791">
    <property type="entry name" value="WHD_BREX_BrxC"/>
    <property type="match status" value="1"/>
</dbReference>
<dbReference type="InterPro" id="IPR047679">
    <property type="entry name" value="BREX_BrxC"/>
</dbReference>
<evidence type="ECO:0000313" key="8">
    <source>
        <dbReference type="Proteomes" id="UP000634647"/>
    </source>
</evidence>
<dbReference type="SUPFAM" id="SSF52540">
    <property type="entry name" value="P-loop containing nucleoside triphosphate hydrolases"/>
    <property type="match status" value="1"/>
</dbReference>
<evidence type="ECO:0000256" key="1">
    <source>
        <dbReference type="SAM" id="MobiDB-lite"/>
    </source>
</evidence>
<feature type="domain" description="Probable ATP-binding protein BrxC 4th six-stranded beta-sheet" evidence="4">
    <location>
        <begin position="567"/>
        <end position="743"/>
    </location>
</feature>
<dbReference type="NCBIfam" id="NF033441">
    <property type="entry name" value="BREX_BrxC"/>
    <property type="match status" value="1"/>
</dbReference>
<name>A0AAN4UQ79_9RHOB</name>
<dbReference type="Proteomes" id="UP000634647">
    <property type="component" value="Unassembled WGS sequence"/>
</dbReference>
<dbReference type="InterPro" id="IPR058037">
    <property type="entry name" value="BREX_BrxC_helical"/>
</dbReference>
<evidence type="ECO:0008006" key="9">
    <source>
        <dbReference type="Google" id="ProtNLM"/>
    </source>
</evidence>